<dbReference type="PANTHER" id="PTHR30451:SF5">
    <property type="entry name" value="SLR0019 PROTEIN"/>
    <property type="match status" value="1"/>
</dbReference>
<dbReference type="Proteomes" id="UP000008311">
    <property type="component" value="Unassembled WGS sequence"/>
</dbReference>
<dbReference type="Gene3D" id="2.60.40.3110">
    <property type="match status" value="1"/>
</dbReference>
<accession>B9TEF0</accession>
<proteinExistence type="predicted"/>
<dbReference type="Gene3D" id="2.60.40.2610">
    <property type="entry name" value="Outer membrane usher protein FimD, plug domain"/>
    <property type="match status" value="1"/>
</dbReference>
<dbReference type="AlphaFoldDB" id="B9TEF0"/>
<gene>
    <name evidence="1" type="ORF">RCOM_1898860</name>
</gene>
<dbReference type="InParanoid" id="B9TEF0"/>
<protein>
    <recommendedName>
        <fullName evidence="3">PapC-like C-terminal domain-containing protein</fullName>
    </recommendedName>
</protein>
<evidence type="ECO:0008006" key="3">
    <source>
        <dbReference type="Google" id="ProtNLM"/>
    </source>
</evidence>
<keyword evidence="2" id="KW-1185">Reference proteome</keyword>
<dbReference type="PANTHER" id="PTHR30451">
    <property type="entry name" value="OUTER MEMBRANE USHER PROTEIN"/>
    <property type="match status" value="1"/>
</dbReference>
<evidence type="ECO:0000313" key="2">
    <source>
        <dbReference type="Proteomes" id="UP000008311"/>
    </source>
</evidence>
<feature type="non-terminal residue" evidence="1">
    <location>
        <position position="485"/>
    </location>
</feature>
<dbReference type="eggNOG" id="ENOG502SKJ8">
    <property type="taxonomic scope" value="Eukaryota"/>
</dbReference>
<dbReference type="InterPro" id="IPR042186">
    <property type="entry name" value="FimD_plug_dom"/>
</dbReference>
<dbReference type="Pfam" id="PF00577">
    <property type="entry name" value="Usher"/>
    <property type="match status" value="1"/>
</dbReference>
<dbReference type="EMBL" id="EQ978973">
    <property type="protein sequence ID" value="EEF25764.1"/>
    <property type="molecule type" value="Genomic_DNA"/>
</dbReference>
<dbReference type="InterPro" id="IPR000015">
    <property type="entry name" value="Fimb_usher"/>
</dbReference>
<name>B9TEF0_RICCO</name>
<organism evidence="1 2">
    <name type="scientific">Ricinus communis</name>
    <name type="common">Castor bean</name>
    <dbReference type="NCBI Taxonomy" id="3988"/>
    <lineage>
        <taxon>Eukaryota</taxon>
        <taxon>Viridiplantae</taxon>
        <taxon>Streptophyta</taxon>
        <taxon>Embryophyta</taxon>
        <taxon>Tracheophyta</taxon>
        <taxon>Spermatophyta</taxon>
        <taxon>Magnoliopsida</taxon>
        <taxon>eudicotyledons</taxon>
        <taxon>Gunneridae</taxon>
        <taxon>Pentapetalae</taxon>
        <taxon>rosids</taxon>
        <taxon>fabids</taxon>
        <taxon>Malpighiales</taxon>
        <taxon>Euphorbiaceae</taxon>
        <taxon>Acalyphoideae</taxon>
        <taxon>Acalypheae</taxon>
        <taxon>Ricinus</taxon>
    </lineage>
</organism>
<evidence type="ECO:0000313" key="1">
    <source>
        <dbReference type="EMBL" id="EEF25764.1"/>
    </source>
</evidence>
<dbReference type="GO" id="GO:0015473">
    <property type="term" value="F:fimbrial usher porin activity"/>
    <property type="evidence" value="ECO:0007669"/>
    <property type="project" value="InterPro"/>
</dbReference>
<dbReference type="STRING" id="3988.B9TEF0"/>
<dbReference type="GO" id="GO:0016020">
    <property type="term" value="C:membrane"/>
    <property type="evidence" value="ECO:0007669"/>
    <property type="project" value="InterPro"/>
</dbReference>
<reference evidence="2" key="1">
    <citation type="journal article" date="2010" name="Nat. Biotechnol.">
        <title>Draft genome sequence of the oilseed species Ricinus communis.</title>
        <authorList>
            <person name="Chan A.P."/>
            <person name="Crabtree J."/>
            <person name="Zhao Q."/>
            <person name="Lorenzi H."/>
            <person name="Orvis J."/>
            <person name="Puiu D."/>
            <person name="Melake-Berhan A."/>
            <person name="Jones K.M."/>
            <person name="Redman J."/>
            <person name="Chen G."/>
            <person name="Cahoon E.B."/>
            <person name="Gedil M."/>
            <person name="Stanke M."/>
            <person name="Haas B.J."/>
            <person name="Wortman J.R."/>
            <person name="Fraser-Liggett C.M."/>
            <person name="Ravel J."/>
            <person name="Rabinowicz P.D."/>
        </authorList>
    </citation>
    <scope>NUCLEOTIDE SEQUENCE [LARGE SCALE GENOMIC DNA]</scope>
    <source>
        <strain evidence="2">cv. Hale</strain>
    </source>
</reference>
<sequence>MGGLQWRRSFDLRPDLLTFPSASLGGSAVVPTAVSLYVNGVRQVDTAVPSGPFVINQVAGINGAGQATLVTRDAAGRAVSTTVPLYVDTRMLAEGLSDYSVELGAVRRNYTTRSFSYARTPAVSGSLRRGLSDSLTLEMHGEAGRGVVNGGAGALRRLGQAGVVSGSLAASAGGARNGAQAALGYQYLSQRFSIDLQSQRASARYADLGTVEGVPTVRASDRANLTLALAGGQGVGLSVVNLRAPLAPPARIAALNYSASLGWGLYLSVSAFRDFRDDKARGVFFSVSGSFGDRISANLSSSRQNGVRNTTATLARSADYSGGFGWGLQSSDSNGAPQRQAQLTYLGNYGQVTAYTLQNGANRTSSLDVAGALVLMDRSVHAARQVGAGFGLVSTDGVGGVPVLQENQVIGKTSSAGYMLVPNLTPYLQNQLGIDTTHLPLDARVASTTQAVVPARLSGVLVRFPVETYEAASVVVHDAAGQPLA</sequence>